<organism evidence="4">
    <name type="scientific">Onchocerca flexuosa</name>
    <dbReference type="NCBI Taxonomy" id="387005"/>
    <lineage>
        <taxon>Eukaryota</taxon>
        <taxon>Metazoa</taxon>
        <taxon>Ecdysozoa</taxon>
        <taxon>Nematoda</taxon>
        <taxon>Chromadorea</taxon>
        <taxon>Rhabditida</taxon>
        <taxon>Spirurina</taxon>
        <taxon>Spiruromorpha</taxon>
        <taxon>Filarioidea</taxon>
        <taxon>Onchocercidae</taxon>
        <taxon>Onchocerca</taxon>
    </lineage>
</organism>
<gene>
    <name evidence="2" type="ORF">OFLC_LOCUS10972</name>
</gene>
<evidence type="ECO:0000313" key="2">
    <source>
        <dbReference type="EMBL" id="VDO72790.1"/>
    </source>
</evidence>
<keyword evidence="1" id="KW-1133">Transmembrane helix</keyword>
<reference evidence="4" key="1">
    <citation type="submission" date="2016-06" db="UniProtKB">
        <authorList>
            <consortium name="WormBaseParasite"/>
        </authorList>
    </citation>
    <scope>IDENTIFICATION</scope>
</reference>
<evidence type="ECO:0000313" key="4">
    <source>
        <dbReference type="WBParaSite" id="OFLC_0001097701-mRNA-1"/>
    </source>
</evidence>
<dbReference type="Proteomes" id="UP000267606">
    <property type="component" value="Unassembled WGS sequence"/>
</dbReference>
<sequence length="105" mass="12137">SSVRNFFQIIRVIAIGHIFSKLSNDTPKHRSSLVALHFINRTKTSVVSQIIVVCCVYLRLLNSCNLVIVFLYRQRDLRHAAVRCIKNQFFGRKNHVQSIKICPNN</sequence>
<feature type="transmembrane region" description="Helical" evidence="1">
    <location>
        <begin position="50"/>
        <end position="72"/>
    </location>
</feature>
<keyword evidence="3" id="KW-1185">Reference proteome</keyword>
<accession>A0A183HU15</accession>
<keyword evidence="1" id="KW-0472">Membrane</keyword>
<dbReference type="WBParaSite" id="OFLC_0001097701-mRNA-1">
    <property type="protein sequence ID" value="OFLC_0001097701-mRNA-1"/>
    <property type="gene ID" value="OFLC_0001097701"/>
</dbReference>
<name>A0A183HU15_9BILA</name>
<keyword evidence="1" id="KW-0812">Transmembrane</keyword>
<protein>
    <submittedName>
        <fullName evidence="4">Secreted protein</fullName>
    </submittedName>
</protein>
<reference evidence="2 3" key="2">
    <citation type="submission" date="2018-11" db="EMBL/GenBank/DDBJ databases">
        <authorList>
            <consortium name="Pathogen Informatics"/>
        </authorList>
    </citation>
    <scope>NUCLEOTIDE SEQUENCE [LARGE SCALE GENOMIC DNA]</scope>
</reference>
<proteinExistence type="predicted"/>
<evidence type="ECO:0000313" key="3">
    <source>
        <dbReference type="Proteomes" id="UP000267606"/>
    </source>
</evidence>
<evidence type="ECO:0000256" key="1">
    <source>
        <dbReference type="SAM" id="Phobius"/>
    </source>
</evidence>
<dbReference type="EMBL" id="UZAJ01015262">
    <property type="protein sequence ID" value="VDO72790.1"/>
    <property type="molecule type" value="Genomic_DNA"/>
</dbReference>
<dbReference type="AlphaFoldDB" id="A0A183HU15"/>